<comment type="caution">
    <text evidence="1">The sequence shown here is derived from an EMBL/GenBank/DDBJ whole genome shotgun (WGS) entry which is preliminary data.</text>
</comment>
<gene>
    <name evidence="1" type="ORF">BJ138DRAFT_1098068</name>
</gene>
<sequence length="353" mass="38307">MQHTSGSTSNSTIHNDADNLQLSQKSIDNAAVKPEQTFVGSDSTFPEGGLAAWDRIADYFVQHYLANESASAISIISRPLYDRGYFYHLIIGGAVLQSFSLFMLSLARPGGYYQIFLALGLGCGLGEGLVYVPRIAVISQYFQKRRTFVITLITTGSSIGSVIHPIMLNNLLNGQVGFANGVRISAAVVATTMLTACLLMRTRIPPPTKKANYVQVAKSAINDSAFMIAGMGLSFQNITMRVLFAIGFRTAWVERAIFILFNWSLFDFKLVILNASSFFGRLSPGPIVKFIEVPNFFTLAAGACTAVIFGMIGLKTLISCMFIGITFEYFAGAYIAMLSPVIASLTPDLSELG</sequence>
<evidence type="ECO:0000313" key="2">
    <source>
        <dbReference type="Proteomes" id="UP000790377"/>
    </source>
</evidence>
<dbReference type="EMBL" id="MU267603">
    <property type="protein sequence ID" value="KAH7915197.1"/>
    <property type="molecule type" value="Genomic_DNA"/>
</dbReference>
<protein>
    <submittedName>
        <fullName evidence="1">Uncharacterized protein</fullName>
    </submittedName>
</protein>
<dbReference type="Proteomes" id="UP000790377">
    <property type="component" value="Unassembled WGS sequence"/>
</dbReference>
<name>A0ACB8AS41_9AGAM</name>
<evidence type="ECO:0000313" key="1">
    <source>
        <dbReference type="EMBL" id="KAH7915197.1"/>
    </source>
</evidence>
<accession>A0ACB8AS41</accession>
<keyword evidence="2" id="KW-1185">Reference proteome</keyword>
<organism evidence="1 2">
    <name type="scientific">Hygrophoropsis aurantiaca</name>
    <dbReference type="NCBI Taxonomy" id="72124"/>
    <lineage>
        <taxon>Eukaryota</taxon>
        <taxon>Fungi</taxon>
        <taxon>Dikarya</taxon>
        <taxon>Basidiomycota</taxon>
        <taxon>Agaricomycotina</taxon>
        <taxon>Agaricomycetes</taxon>
        <taxon>Agaricomycetidae</taxon>
        <taxon>Boletales</taxon>
        <taxon>Coniophorineae</taxon>
        <taxon>Hygrophoropsidaceae</taxon>
        <taxon>Hygrophoropsis</taxon>
    </lineage>
</organism>
<proteinExistence type="predicted"/>
<reference evidence="1" key="1">
    <citation type="journal article" date="2021" name="New Phytol.">
        <title>Evolutionary innovations through gain and loss of genes in the ectomycorrhizal Boletales.</title>
        <authorList>
            <person name="Wu G."/>
            <person name="Miyauchi S."/>
            <person name="Morin E."/>
            <person name="Kuo A."/>
            <person name="Drula E."/>
            <person name="Varga T."/>
            <person name="Kohler A."/>
            <person name="Feng B."/>
            <person name="Cao Y."/>
            <person name="Lipzen A."/>
            <person name="Daum C."/>
            <person name="Hundley H."/>
            <person name="Pangilinan J."/>
            <person name="Johnson J."/>
            <person name="Barry K."/>
            <person name="LaButti K."/>
            <person name="Ng V."/>
            <person name="Ahrendt S."/>
            <person name="Min B."/>
            <person name="Choi I.G."/>
            <person name="Park H."/>
            <person name="Plett J.M."/>
            <person name="Magnuson J."/>
            <person name="Spatafora J.W."/>
            <person name="Nagy L.G."/>
            <person name="Henrissat B."/>
            <person name="Grigoriev I.V."/>
            <person name="Yang Z.L."/>
            <person name="Xu J."/>
            <person name="Martin F.M."/>
        </authorList>
    </citation>
    <scope>NUCLEOTIDE SEQUENCE</scope>
    <source>
        <strain evidence="1">ATCC 28755</strain>
    </source>
</reference>